<dbReference type="GeneID" id="54489175"/>
<protein>
    <recommendedName>
        <fullName evidence="4">AhpC-TSA-domain-containing protein</fullName>
    </recommendedName>
</protein>
<keyword evidence="3" id="KW-1185">Reference proteome</keyword>
<gene>
    <name evidence="2" type="ORF">EJ05DRAFT_509779</name>
</gene>
<dbReference type="PANTHER" id="PTHR28630">
    <property type="match status" value="1"/>
</dbReference>
<accession>A0A6A6W9Q3</accession>
<dbReference type="InterPro" id="IPR032801">
    <property type="entry name" value="PXL2A/B/C"/>
</dbReference>
<dbReference type="FunFam" id="3.40.30.10:FF:000404">
    <property type="entry name" value="WGS project CABT00000000 data, contig 2.14"/>
    <property type="match status" value="1"/>
</dbReference>
<evidence type="ECO:0008006" key="4">
    <source>
        <dbReference type="Google" id="ProtNLM"/>
    </source>
</evidence>
<dbReference type="RefSeq" id="XP_033601340.1">
    <property type="nucleotide sequence ID" value="XM_033748121.1"/>
</dbReference>
<dbReference type="InterPro" id="IPR036249">
    <property type="entry name" value="Thioredoxin-like_sf"/>
</dbReference>
<dbReference type="Pfam" id="PF13911">
    <property type="entry name" value="AhpC-TSA_2"/>
    <property type="match status" value="1"/>
</dbReference>
<proteinExistence type="predicted"/>
<reference evidence="2" key="1">
    <citation type="journal article" date="2020" name="Stud. Mycol.">
        <title>101 Dothideomycetes genomes: a test case for predicting lifestyles and emergence of pathogens.</title>
        <authorList>
            <person name="Haridas S."/>
            <person name="Albert R."/>
            <person name="Binder M."/>
            <person name="Bloem J."/>
            <person name="Labutti K."/>
            <person name="Salamov A."/>
            <person name="Andreopoulos B."/>
            <person name="Baker S."/>
            <person name="Barry K."/>
            <person name="Bills G."/>
            <person name="Bluhm B."/>
            <person name="Cannon C."/>
            <person name="Castanera R."/>
            <person name="Culley D."/>
            <person name="Daum C."/>
            <person name="Ezra D."/>
            <person name="Gonzalez J."/>
            <person name="Henrissat B."/>
            <person name="Kuo A."/>
            <person name="Liang C."/>
            <person name="Lipzen A."/>
            <person name="Lutzoni F."/>
            <person name="Magnuson J."/>
            <person name="Mondo S."/>
            <person name="Nolan M."/>
            <person name="Ohm R."/>
            <person name="Pangilinan J."/>
            <person name="Park H.-J."/>
            <person name="Ramirez L."/>
            <person name="Alfaro M."/>
            <person name="Sun H."/>
            <person name="Tritt A."/>
            <person name="Yoshinaga Y."/>
            <person name="Zwiers L.-H."/>
            <person name="Turgeon B."/>
            <person name="Goodwin S."/>
            <person name="Spatafora J."/>
            <person name="Crous P."/>
            <person name="Grigoriev I."/>
        </authorList>
    </citation>
    <scope>NUCLEOTIDE SEQUENCE</scope>
    <source>
        <strain evidence="2">CBS 121739</strain>
    </source>
</reference>
<organism evidence="2 3">
    <name type="scientific">Pseudovirgaria hyperparasitica</name>
    <dbReference type="NCBI Taxonomy" id="470096"/>
    <lineage>
        <taxon>Eukaryota</taxon>
        <taxon>Fungi</taxon>
        <taxon>Dikarya</taxon>
        <taxon>Ascomycota</taxon>
        <taxon>Pezizomycotina</taxon>
        <taxon>Dothideomycetes</taxon>
        <taxon>Dothideomycetes incertae sedis</taxon>
        <taxon>Acrospermales</taxon>
        <taxon>Acrospermaceae</taxon>
        <taxon>Pseudovirgaria</taxon>
    </lineage>
</organism>
<evidence type="ECO:0000313" key="2">
    <source>
        <dbReference type="EMBL" id="KAF2758889.1"/>
    </source>
</evidence>
<feature type="compositionally biased region" description="Polar residues" evidence="1">
    <location>
        <begin position="290"/>
        <end position="299"/>
    </location>
</feature>
<feature type="compositionally biased region" description="Basic and acidic residues" evidence="1">
    <location>
        <begin position="17"/>
        <end position="35"/>
    </location>
</feature>
<feature type="compositionally biased region" description="Basic and acidic residues" evidence="1">
    <location>
        <begin position="322"/>
        <end position="340"/>
    </location>
</feature>
<dbReference type="AlphaFoldDB" id="A0A6A6W9Q3"/>
<dbReference type="EMBL" id="ML996570">
    <property type="protein sequence ID" value="KAF2758889.1"/>
    <property type="molecule type" value="Genomic_DNA"/>
</dbReference>
<dbReference type="PANTHER" id="PTHR28630:SF3">
    <property type="entry name" value="PEROXIREDOXIN-LIKE 2C"/>
    <property type="match status" value="1"/>
</dbReference>
<evidence type="ECO:0000256" key="1">
    <source>
        <dbReference type="SAM" id="MobiDB-lite"/>
    </source>
</evidence>
<sequence length="362" mass="38629">MASEPVATPGAPQENVAPEKSDVSKPDDTQGEFKGDLNVSTALPTEEDLKKCEDLVVLDNKGSSRTFKSLYTADNTAPRQLIIFVRHFFCGNCQEYLRTLCSSITPEDLISLEKPTFITVIGCGKPELIDMYVETTGCPFPVYADPSTKLYDALGMVRTLDLGPKKPEYIQSGMLGGALRSILQGLKSGKNAINGGSFKQVGGEFMFEHGKATWCHRMRNTRDHAGIPEIKGILGLDGTAKPPPKKTWGSGLKDFARRGSSLGRPAKEGEEGNSSESKTKSMTGAKEETQGSALKQSSAAEELTPVETTPAVVHGEPASEAPKTETEVRSAADVDVEHPVGGEQVDATGEASKVEQAPAAKA</sequence>
<dbReference type="SUPFAM" id="SSF52833">
    <property type="entry name" value="Thioredoxin-like"/>
    <property type="match status" value="1"/>
</dbReference>
<feature type="region of interest" description="Disordered" evidence="1">
    <location>
        <begin position="234"/>
        <end position="362"/>
    </location>
</feature>
<name>A0A6A6W9Q3_9PEZI</name>
<feature type="region of interest" description="Disordered" evidence="1">
    <location>
        <begin position="1"/>
        <end position="39"/>
    </location>
</feature>
<dbReference type="OrthoDB" id="40334at2759"/>
<evidence type="ECO:0000313" key="3">
    <source>
        <dbReference type="Proteomes" id="UP000799437"/>
    </source>
</evidence>
<dbReference type="CDD" id="cd02970">
    <property type="entry name" value="PRX_like2"/>
    <property type="match status" value="1"/>
</dbReference>
<dbReference type="Proteomes" id="UP000799437">
    <property type="component" value="Unassembled WGS sequence"/>
</dbReference>